<reference evidence="4" key="2">
    <citation type="submission" date="2025-09" db="UniProtKB">
        <authorList>
            <consortium name="Ensembl"/>
        </authorList>
    </citation>
    <scope>IDENTIFICATION</scope>
</reference>
<feature type="domain" description="RRM" evidence="3">
    <location>
        <begin position="41"/>
        <end position="125"/>
    </location>
</feature>
<evidence type="ECO:0000313" key="5">
    <source>
        <dbReference type="Proteomes" id="UP000261640"/>
    </source>
</evidence>
<reference evidence="4" key="1">
    <citation type="submission" date="2025-08" db="UniProtKB">
        <authorList>
            <consortium name="Ensembl"/>
        </authorList>
    </citation>
    <scope>IDENTIFICATION</scope>
</reference>
<dbReference type="GeneTree" id="ENSGT00530000063480"/>
<dbReference type="InterPro" id="IPR012677">
    <property type="entry name" value="Nucleotide-bd_a/b_plait_sf"/>
</dbReference>
<dbReference type="GO" id="GO:0005737">
    <property type="term" value="C:cytoplasm"/>
    <property type="evidence" value="ECO:0007669"/>
    <property type="project" value="TreeGrafter"/>
</dbReference>
<dbReference type="Proteomes" id="UP000261640">
    <property type="component" value="Unplaced"/>
</dbReference>
<evidence type="ECO:0000313" key="4">
    <source>
        <dbReference type="Ensembl" id="ENSMAMP00000032556.2"/>
    </source>
</evidence>
<dbReference type="PANTHER" id="PTHR11176">
    <property type="entry name" value="BOULE-RELATED"/>
    <property type="match status" value="1"/>
</dbReference>
<dbReference type="Ensembl" id="ENSMAMT00000033404.2">
    <property type="protein sequence ID" value="ENSMAMP00000032556.2"/>
    <property type="gene ID" value="ENSMAMG00000021908.2"/>
</dbReference>
<proteinExistence type="predicted"/>
<dbReference type="GO" id="GO:0003730">
    <property type="term" value="F:mRNA 3'-UTR binding"/>
    <property type="evidence" value="ECO:0007669"/>
    <property type="project" value="TreeGrafter"/>
</dbReference>
<evidence type="ECO:0000256" key="2">
    <source>
        <dbReference type="PROSITE-ProRule" id="PRU00176"/>
    </source>
</evidence>
<dbReference type="STRING" id="205130.ENSMAMP00000032556"/>
<dbReference type="Pfam" id="PF00076">
    <property type="entry name" value="RRM_1"/>
    <property type="match status" value="1"/>
</dbReference>
<protein>
    <recommendedName>
        <fullName evidence="3">RRM domain-containing protein</fullName>
    </recommendedName>
</protein>
<keyword evidence="1 2" id="KW-0694">RNA-binding</keyword>
<dbReference type="GO" id="GO:0070935">
    <property type="term" value="P:3'-UTR-mediated mRNA stabilization"/>
    <property type="evidence" value="ECO:0007669"/>
    <property type="project" value="TreeGrafter"/>
</dbReference>
<evidence type="ECO:0000259" key="3">
    <source>
        <dbReference type="PROSITE" id="PS50102"/>
    </source>
</evidence>
<keyword evidence="5" id="KW-1185">Reference proteome</keyword>
<dbReference type="Gene3D" id="3.30.70.330">
    <property type="match status" value="1"/>
</dbReference>
<dbReference type="GO" id="GO:0045948">
    <property type="term" value="P:positive regulation of translational initiation"/>
    <property type="evidence" value="ECO:0007669"/>
    <property type="project" value="TreeGrafter"/>
</dbReference>
<dbReference type="InParanoid" id="A0A3Q3NA81"/>
<name>A0A3Q3NA81_9TELE</name>
<dbReference type="InterPro" id="IPR000504">
    <property type="entry name" value="RRM_dom"/>
</dbReference>
<dbReference type="GO" id="GO:0008494">
    <property type="term" value="F:translation activator activity"/>
    <property type="evidence" value="ECO:0007669"/>
    <property type="project" value="TreeGrafter"/>
</dbReference>
<dbReference type="PANTHER" id="PTHR11176:SF10">
    <property type="entry name" value="PROTEIN BOULE-LIKE"/>
    <property type="match status" value="1"/>
</dbReference>
<evidence type="ECO:0000256" key="1">
    <source>
        <dbReference type="ARBA" id="ARBA00022884"/>
    </source>
</evidence>
<accession>A0A3Q3NA81</accession>
<organism evidence="4 5">
    <name type="scientific">Mastacembelus armatus</name>
    <name type="common">zig-zag eel</name>
    <dbReference type="NCBI Taxonomy" id="205130"/>
    <lineage>
        <taxon>Eukaryota</taxon>
        <taxon>Metazoa</taxon>
        <taxon>Chordata</taxon>
        <taxon>Craniata</taxon>
        <taxon>Vertebrata</taxon>
        <taxon>Euteleostomi</taxon>
        <taxon>Actinopterygii</taxon>
        <taxon>Neopterygii</taxon>
        <taxon>Teleostei</taxon>
        <taxon>Neoteleostei</taxon>
        <taxon>Acanthomorphata</taxon>
        <taxon>Anabantaria</taxon>
        <taxon>Synbranchiformes</taxon>
        <taxon>Mastacembelidae</taxon>
        <taxon>Mastacembelus</taxon>
    </lineage>
</organism>
<dbReference type="SMART" id="SM00360">
    <property type="entry name" value="RRM"/>
    <property type="match status" value="1"/>
</dbReference>
<dbReference type="AlphaFoldDB" id="A0A3Q3NA81"/>
<sequence length="175" mass="19584">MFCHCPSQNGSSFSIPEVLPAENRADSLSHHISHFGTVIPKRIFVGGLDEKSELQQVFSLYGAVKDVKIVVDRLGLSKGYGFVTFETQEDVLKILRDVSKALSSYVVSVPSNTRSSTLVRLYANGKDHDTVSQHLTLKDFWLLFEPASSVMHLQTPQPVYQQPAYHPYQVSSSLW</sequence>
<dbReference type="InterPro" id="IPR035979">
    <property type="entry name" value="RBD_domain_sf"/>
</dbReference>
<dbReference type="SUPFAM" id="SSF54928">
    <property type="entry name" value="RNA-binding domain, RBD"/>
    <property type="match status" value="1"/>
</dbReference>
<dbReference type="PROSITE" id="PS50102">
    <property type="entry name" value="RRM"/>
    <property type="match status" value="1"/>
</dbReference>